<sequence>PNDEVFSVFFKVLAKLINYAENIGNFIVCNHGLVYC</sequence>
<keyword evidence="2" id="KW-1185">Reference proteome</keyword>
<reference evidence="1 2" key="1">
    <citation type="submission" date="2019-03" db="EMBL/GenBank/DDBJ databases">
        <title>Genomic Encyclopedia of Type Strains, Phase IV (KMG-IV): sequencing the most valuable type-strain genomes for metagenomic binning, comparative biology and taxonomic classification.</title>
        <authorList>
            <person name="Goeker M."/>
        </authorList>
    </citation>
    <scope>NUCLEOTIDE SEQUENCE [LARGE SCALE GENOMIC DNA]</scope>
    <source>
        <strain evidence="1 2">DSM 22362</strain>
    </source>
</reference>
<gene>
    <name evidence="1" type="ORF">EDC17_10331</name>
</gene>
<protein>
    <submittedName>
        <fullName evidence="1">Uncharacterized protein</fullName>
    </submittedName>
</protein>
<feature type="non-terminal residue" evidence="1">
    <location>
        <position position="1"/>
    </location>
</feature>
<organism evidence="1 2">
    <name type="scientific">Sphingobacterium alimentarium</name>
    <dbReference type="NCBI Taxonomy" id="797292"/>
    <lineage>
        <taxon>Bacteria</taxon>
        <taxon>Pseudomonadati</taxon>
        <taxon>Bacteroidota</taxon>
        <taxon>Sphingobacteriia</taxon>
        <taxon>Sphingobacteriales</taxon>
        <taxon>Sphingobacteriaceae</taxon>
        <taxon>Sphingobacterium</taxon>
    </lineage>
</organism>
<comment type="caution">
    <text evidence="1">The sequence shown here is derived from an EMBL/GenBank/DDBJ whole genome shotgun (WGS) entry which is preliminary data.</text>
</comment>
<evidence type="ECO:0000313" key="2">
    <source>
        <dbReference type="Proteomes" id="UP000295197"/>
    </source>
</evidence>
<proteinExistence type="predicted"/>
<dbReference type="Proteomes" id="UP000295197">
    <property type="component" value="Unassembled WGS sequence"/>
</dbReference>
<name>A0A4R3VUU3_9SPHI</name>
<dbReference type="AlphaFoldDB" id="A0A4R3VUU3"/>
<evidence type="ECO:0000313" key="1">
    <source>
        <dbReference type="EMBL" id="TCV10428.1"/>
    </source>
</evidence>
<dbReference type="EMBL" id="SMBZ01000033">
    <property type="protein sequence ID" value="TCV10428.1"/>
    <property type="molecule type" value="Genomic_DNA"/>
</dbReference>
<accession>A0A4R3VUU3</accession>